<evidence type="ECO:0000313" key="1">
    <source>
        <dbReference type="EMBL" id="KAF2072470.1"/>
    </source>
</evidence>
<organism evidence="1 2">
    <name type="scientific">Polysphondylium violaceum</name>
    <dbReference type="NCBI Taxonomy" id="133409"/>
    <lineage>
        <taxon>Eukaryota</taxon>
        <taxon>Amoebozoa</taxon>
        <taxon>Evosea</taxon>
        <taxon>Eumycetozoa</taxon>
        <taxon>Dictyostelia</taxon>
        <taxon>Dictyosteliales</taxon>
        <taxon>Dictyosteliaceae</taxon>
        <taxon>Polysphondylium</taxon>
    </lineage>
</organism>
<name>A0A8J4PT08_9MYCE</name>
<dbReference type="Proteomes" id="UP000695562">
    <property type="component" value="Unassembled WGS sequence"/>
</dbReference>
<keyword evidence="2" id="KW-1185">Reference proteome</keyword>
<protein>
    <submittedName>
        <fullName evidence="1">Uncharacterized protein</fullName>
    </submittedName>
</protein>
<dbReference type="EMBL" id="AJWJ01000277">
    <property type="protein sequence ID" value="KAF2072470.1"/>
    <property type="molecule type" value="Genomic_DNA"/>
</dbReference>
<gene>
    <name evidence="1" type="ORF">CYY_006225</name>
</gene>
<sequence>MIHNNNQSKTFQSIGNVIETIKSSVCKSKFERLDLDHQCRVLEGLAIEIVSKEGTDSVLGEFVTPFVVDLNEIVSNQRHQHDFSFHSAIAKPYRMFIEILLVQCIKYQVRLLQPTIDSIIQFTGDIRYTIPRTPEFIEARFDYSCASQAAKLLNTNKKVWTDIVNSVLNIGSNAVGQNPFSLVSSIVDTVNHVQKQYVISPWYHQAATLQLGSYLIKTESDFTQILPTATITKYMDLGGKHSVVLAVILLNMVSRDDVELKVKNKAVEYLFKLLSAVDQSSITNDISKKLLPKDFKIKNDKYFSAFCLISFVFKREIKAKNENYLEYKTNFSIMLAKRKELMDDLLAKQYKNIDFLQQKKPKEVSVKEEENIILNFLSSQVNYIKALQNDIKNLVI</sequence>
<comment type="caution">
    <text evidence="1">The sequence shown here is derived from an EMBL/GenBank/DDBJ whole genome shotgun (WGS) entry which is preliminary data.</text>
</comment>
<accession>A0A8J4PT08</accession>
<evidence type="ECO:0000313" key="2">
    <source>
        <dbReference type="Proteomes" id="UP000695562"/>
    </source>
</evidence>
<reference evidence="1" key="1">
    <citation type="submission" date="2020-01" db="EMBL/GenBank/DDBJ databases">
        <title>Development of genomics and gene disruption for Polysphondylium violaceum indicates a role for the polyketide synthase stlB in stalk morphogenesis.</title>
        <authorList>
            <person name="Narita B."/>
            <person name="Kawabe Y."/>
            <person name="Kin K."/>
            <person name="Saito T."/>
            <person name="Gibbs R."/>
            <person name="Kuspa A."/>
            <person name="Muzny D."/>
            <person name="Queller D."/>
            <person name="Richards S."/>
            <person name="Strassman J."/>
            <person name="Sucgang R."/>
            <person name="Worley K."/>
            <person name="Schaap P."/>
        </authorList>
    </citation>
    <scope>NUCLEOTIDE SEQUENCE</scope>
    <source>
        <strain evidence="1">QSvi11</strain>
    </source>
</reference>
<dbReference type="AlphaFoldDB" id="A0A8J4PT08"/>
<proteinExistence type="predicted"/>